<feature type="chain" id="PRO_5034261002" description="Periplasmic binding protein" evidence="2">
    <location>
        <begin position="23"/>
        <end position="454"/>
    </location>
</feature>
<dbReference type="AlphaFoldDB" id="A0A8H7V9M7"/>
<feature type="transmembrane region" description="Helical" evidence="1">
    <location>
        <begin position="416"/>
        <end position="437"/>
    </location>
</feature>
<evidence type="ECO:0000313" key="4">
    <source>
        <dbReference type="Proteomes" id="UP000603453"/>
    </source>
</evidence>
<reference evidence="3" key="1">
    <citation type="submission" date="2020-12" db="EMBL/GenBank/DDBJ databases">
        <title>Metabolic potential, ecology and presence of endohyphal bacteria is reflected in genomic diversity of Mucoromycotina.</title>
        <authorList>
            <person name="Muszewska A."/>
            <person name="Okrasinska A."/>
            <person name="Steczkiewicz K."/>
            <person name="Drgas O."/>
            <person name="Orlowska M."/>
            <person name="Perlinska-Lenart U."/>
            <person name="Aleksandrzak-Piekarczyk T."/>
            <person name="Szatraj K."/>
            <person name="Zielenkiewicz U."/>
            <person name="Pilsyk S."/>
            <person name="Malc E."/>
            <person name="Mieczkowski P."/>
            <person name="Kruszewska J.S."/>
            <person name="Biernat P."/>
            <person name="Pawlowska J."/>
        </authorList>
    </citation>
    <scope>NUCLEOTIDE SEQUENCE</scope>
    <source>
        <strain evidence="3">WA0000017839</strain>
    </source>
</reference>
<dbReference type="Proteomes" id="UP000603453">
    <property type="component" value="Unassembled WGS sequence"/>
</dbReference>
<dbReference type="CDD" id="cd12087">
    <property type="entry name" value="TM_EGFR-like"/>
    <property type="match status" value="1"/>
</dbReference>
<dbReference type="EMBL" id="JAEPRD010000006">
    <property type="protein sequence ID" value="KAG2212345.1"/>
    <property type="molecule type" value="Genomic_DNA"/>
</dbReference>
<evidence type="ECO:0000256" key="2">
    <source>
        <dbReference type="SAM" id="SignalP"/>
    </source>
</evidence>
<dbReference type="SUPFAM" id="SSF53807">
    <property type="entry name" value="Helical backbone' metal receptor"/>
    <property type="match status" value="1"/>
</dbReference>
<sequence>MRTIGFLAISTFLLNSVATVAAVAAEFRSGEDIREYINIDIFLATLSGFTIEYKNYYKVVTNIITGQKYCLVGWNQVRPEDCPQDSSFNVPIQEFNFDTDSYHAIPYIELLGIQTKLSGSVSIQNITSPCILDGSQNTKITSPQMVLSLRSVGLPYVSFSGNDDSLGPLEKASWLLYLGVFFDMESEALLAYNQIANNYNCHKRNLQRVNKNKIVSWTSFDPIKKTYTINGDNYYTQLSSDAGAVLRSPNRLQDNTYNTAVFTELHALALQLQGAEFIFDISDTSVDYNTWYKSGGVYFTPNNSFAHVPAIADSQVYSTHGLVNSNGISDWTQRSAARPDLALLDIVELLYPTFAVPDASEFPVWFTRFDKKEQRLINESYGNCSSIITSAAKETACTIGTDGGSHTRTLTSGGKAGVSVGVIIFVFLAAGLGLWLFRRYRRNKRHNFYRMNEL</sequence>
<feature type="signal peptide" evidence="2">
    <location>
        <begin position="1"/>
        <end position="22"/>
    </location>
</feature>
<accession>A0A8H7V9M7</accession>
<keyword evidence="1" id="KW-1133">Transmembrane helix</keyword>
<evidence type="ECO:0000256" key="1">
    <source>
        <dbReference type="SAM" id="Phobius"/>
    </source>
</evidence>
<keyword evidence="1" id="KW-0812">Transmembrane</keyword>
<name>A0A8H7V9M7_9FUNG</name>
<evidence type="ECO:0000313" key="3">
    <source>
        <dbReference type="EMBL" id="KAG2212345.1"/>
    </source>
</evidence>
<proteinExistence type="predicted"/>
<evidence type="ECO:0008006" key="5">
    <source>
        <dbReference type="Google" id="ProtNLM"/>
    </source>
</evidence>
<keyword evidence="4" id="KW-1185">Reference proteome</keyword>
<keyword evidence="2" id="KW-0732">Signal</keyword>
<dbReference type="PANTHER" id="PTHR38360:SF1">
    <property type="entry name" value="F12P19.7"/>
    <property type="match status" value="1"/>
</dbReference>
<keyword evidence="1" id="KW-0472">Membrane</keyword>
<gene>
    <name evidence="3" type="ORF">INT47_001705</name>
</gene>
<dbReference type="OrthoDB" id="409848at2759"/>
<comment type="caution">
    <text evidence="3">The sequence shown here is derived from an EMBL/GenBank/DDBJ whole genome shotgun (WGS) entry which is preliminary data.</text>
</comment>
<protein>
    <recommendedName>
        <fullName evidence="5">Periplasmic binding protein</fullName>
    </recommendedName>
</protein>
<organism evidence="3 4">
    <name type="scientific">Mucor saturninus</name>
    <dbReference type="NCBI Taxonomy" id="64648"/>
    <lineage>
        <taxon>Eukaryota</taxon>
        <taxon>Fungi</taxon>
        <taxon>Fungi incertae sedis</taxon>
        <taxon>Mucoromycota</taxon>
        <taxon>Mucoromycotina</taxon>
        <taxon>Mucoromycetes</taxon>
        <taxon>Mucorales</taxon>
        <taxon>Mucorineae</taxon>
        <taxon>Mucoraceae</taxon>
        <taxon>Mucor</taxon>
    </lineage>
</organism>
<dbReference type="PANTHER" id="PTHR38360">
    <property type="entry name" value="OS03G0120000 PROTEIN"/>
    <property type="match status" value="1"/>
</dbReference>